<dbReference type="SMART" id="SM01040">
    <property type="entry name" value="Bro-N"/>
    <property type="match status" value="1"/>
</dbReference>
<gene>
    <name evidence="2" type="ORF">KCG35_22975</name>
</gene>
<proteinExistence type="predicted"/>
<accession>A0ABS5ZLC1</accession>
<feature type="domain" description="Bro-N" evidence="1">
    <location>
        <begin position="1"/>
        <end position="103"/>
    </location>
</feature>
<dbReference type="InterPro" id="IPR005039">
    <property type="entry name" value="Ant_C"/>
</dbReference>
<dbReference type="PROSITE" id="PS51750">
    <property type="entry name" value="BRO_N"/>
    <property type="match status" value="1"/>
</dbReference>
<evidence type="ECO:0000259" key="1">
    <source>
        <dbReference type="PROSITE" id="PS51750"/>
    </source>
</evidence>
<dbReference type="Pfam" id="PF02498">
    <property type="entry name" value="Bro-N"/>
    <property type="match status" value="1"/>
</dbReference>
<evidence type="ECO:0000313" key="2">
    <source>
        <dbReference type="EMBL" id="MBU2713922.1"/>
    </source>
</evidence>
<protein>
    <submittedName>
        <fullName evidence="2">Phage antirepressor KilAC domain-containing protein</fullName>
    </submittedName>
</protein>
<evidence type="ECO:0000313" key="3">
    <source>
        <dbReference type="Proteomes" id="UP000690515"/>
    </source>
</evidence>
<dbReference type="InterPro" id="IPR003497">
    <property type="entry name" value="BRO_N_domain"/>
</dbReference>
<dbReference type="PANTHER" id="PTHR36180:SF2">
    <property type="entry name" value="BRO FAMILY PROTEIN"/>
    <property type="match status" value="1"/>
</dbReference>
<organism evidence="2 3">
    <name type="scientific">Zooshikella harenae</name>
    <dbReference type="NCBI Taxonomy" id="2827238"/>
    <lineage>
        <taxon>Bacteria</taxon>
        <taxon>Pseudomonadati</taxon>
        <taxon>Pseudomonadota</taxon>
        <taxon>Gammaproteobacteria</taxon>
        <taxon>Oceanospirillales</taxon>
        <taxon>Zooshikellaceae</taxon>
        <taxon>Zooshikella</taxon>
    </lineage>
</organism>
<sequence>MNIIPFKFNTSAVRVINKEGEPWFVAKDVAEVLGYVTAYKMTRSLDVDEKGTHIMGTPGGSQELQTINESGLYSAVLKSRRPEAKVFKRWVTHEVLPSIRKNGGYIAGQEKDDPSLVLAKALQVAQSIIETKTAQLDVAKEEIKAVLPKAEAFEKIAGGDESFCITNAAKDLQIKPKDLFSWLSTNKWIYRRPGAPGWTAYQDKIQRGFLVHKFTAIERQDGSEKIVDQVRLTAKGVAKIAHQLVQYH</sequence>
<dbReference type="PANTHER" id="PTHR36180">
    <property type="entry name" value="DNA-BINDING PROTEIN-RELATED-RELATED"/>
    <property type="match status" value="1"/>
</dbReference>
<comment type="caution">
    <text evidence="2">The sequence shown here is derived from an EMBL/GenBank/DDBJ whole genome shotgun (WGS) entry which is preliminary data.</text>
</comment>
<name>A0ABS5ZLC1_9GAMM</name>
<dbReference type="RefSeq" id="WP_215822198.1">
    <property type="nucleotide sequence ID" value="NZ_JAGSOY010000120.1"/>
</dbReference>
<dbReference type="Pfam" id="PF03374">
    <property type="entry name" value="ANT"/>
    <property type="match status" value="1"/>
</dbReference>
<reference evidence="2 3" key="1">
    <citation type="submission" date="2021-04" db="EMBL/GenBank/DDBJ databases">
        <authorList>
            <person name="Pira H."/>
            <person name="Risdian C."/>
            <person name="Wink J."/>
        </authorList>
    </citation>
    <scope>NUCLEOTIDE SEQUENCE [LARGE SCALE GENOMIC DNA]</scope>
    <source>
        <strain evidence="2 3">WH53</strain>
    </source>
</reference>
<dbReference type="EMBL" id="JAGSOY010000120">
    <property type="protein sequence ID" value="MBU2713922.1"/>
    <property type="molecule type" value="Genomic_DNA"/>
</dbReference>
<keyword evidence="3" id="KW-1185">Reference proteome</keyword>
<dbReference type="Proteomes" id="UP000690515">
    <property type="component" value="Unassembled WGS sequence"/>
</dbReference>